<comment type="caution">
    <text evidence="1">The sequence shown here is derived from an EMBL/GenBank/DDBJ whole genome shotgun (WGS) entry which is preliminary data.</text>
</comment>
<reference evidence="1" key="1">
    <citation type="submission" date="2018-12" db="EMBL/GenBank/DDBJ databases">
        <authorList>
            <person name="Ashton P.M."/>
            <person name="Dallman T."/>
            <person name="Nair S."/>
            <person name="De Pinna E."/>
            <person name="Peters T."/>
            <person name="Grant K."/>
        </authorList>
    </citation>
    <scope>NUCLEOTIDE SEQUENCE</scope>
    <source>
        <strain evidence="1">650060</strain>
    </source>
</reference>
<gene>
    <name evidence="1" type="ORF">EKG95_28985</name>
</gene>
<dbReference type="AlphaFoldDB" id="A0A5X6ETK7"/>
<dbReference type="EMBL" id="AAHUDZ010000222">
    <property type="protein sequence ID" value="ECA3795734.1"/>
    <property type="molecule type" value="Genomic_DNA"/>
</dbReference>
<dbReference type="InterPro" id="IPR006983">
    <property type="entry name" value="MbeD_MobD"/>
</dbReference>
<dbReference type="Pfam" id="PF04899">
    <property type="entry name" value="MbeD_MobD"/>
    <property type="match status" value="1"/>
</dbReference>
<name>A0A5X6ETK7_SALET</name>
<proteinExistence type="predicted"/>
<sequence>MTELEKQLLSALEQLQRDYSKRLDEWEIAFAEWRKLSGLMQQENAALNERV</sequence>
<organism evidence="1">
    <name type="scientific">Salmonella enterica subsp. enterica serovar Aqua</name>
    <dbReference type="NCBI Taxonomy" id="1302615"/>
    <lineage>
        <taxon>Bacteria</taxon>
        <taxon>Pseudomonadati</taxon>
        <taxon>Pseudomonadota</taxon>
        <taxon>Gammaproteobacteria</taxon>
        <taxon>Enterobacterales</taxon>
        <taxon>Enterobacteriaceae</taxon>
        <taxon>Salmonella</taxon>
    </lineage>
</organism>
<feature type="non-terminal residue" evidence="1">
    <location>
        <position position="51"/>
    </location>
</feature>
<protein>
    <submittedName>
        <fullName evidence="1">Mobilization protein</fullName>
    </submittedName>
</protein>
<dbReference type="NCBIfam" id="NF033829">
    <property type="entry name" value="plas_excl_MbeD"/>
    <property type="match status" value="1"/>
</dbReference>
<evidence type="ECO:0000313" key="1">
    <source>
        <dbReference type="EMBL" id="ECA3795734.1"/>
    </source>
</evidence>
<accession>A0A5X6ETK7</accession>